<gene>
    <name evidence="2" type="ORF">PY092_07465</name>
</gene>
<reference evidence="2 3" key="1">
    <citation type="submission" date="2023-03" db="EMBL/GenBank/DDBJ databases">
        <title>Muricauda XX sp. nov. and Muricauda XXX sp. nov., two novel species isolated from Okinawa Trough.</title>
        <authorList>
            <person name="Cao W."/>
            <person name="Deng X."/>
        </authorList>
    </citation>
    <scope>NUCLEOTIDE SEQUENCE [LARGE SCALE GENOMIC DNA]</scope>
    <source>
        <strain evidence="2 3">334s03</strain>
    </source>
</reference>
<dbReference type="EMBL" id="JARFVB010000003">
    <property type="protein sequence ID" value="MDF0715980.1"/>
    <property type="molecule type" value="Genomic_DNA"/>
</dbReference>
<sequence length="146" mass="16291">MKLSRFLILVSFWTFMTASNMFGQDKLDAAIVSDLQKTTQYAFGVSEERHFKGVLGLYDKLVASGVEVADYEIVVKGKVVKQLVKGSELEILFQKYKGKVRVGVCSVAMEKLGVSEDQLIPGMEPVATWTVRILQLQAKGYNTVTY</sequence>
<evidence type="ECO:0000313" key="2">
    <source>
        <dbReference type="EMBL" id="MDF0715980.1"/>
    </source>
</evidence>
<accession>A0ABT5XXS6</accession>
<keyword evidence="1" id="KW-0732">Signal</keyword>
<proteinExistence type="predicted"/>
<protein>
    <submittedName>
        <fullName evidence="2">DsrE family protein</fullName>
    </submittedName>
</protein>
<feature type="chain" id="PRO_5045800901" evidence="1">
    <location>
        <begin position="19"/>
        <end position="146"/>
    </location>
</feature>
<dbReference type="InterPro" id="IPR003787">
    <property type="entry name" value="Sulphur_relay_DsrE/F-like"/>
</dbReference>
<name>A0ABT5XXS6_9FLAO</name>
<evidence type="ECO:0000256" key="1">
    <source>
        <dbReference type="SAM" id="SignalP"/>
    </source>
</evidence>
<dbReference type="InterPro" id="IPR027396">
    <property type="entry name" value="DsrEFH-like"/>
</dbReference>
<dbReference type="Gene3D" id="3.40.1260.10">
    <property type="entry name" value="DsrEFH-like"/>
    <property type="match status" value="1"/>
</dbReference>
<dbReference type="Proteomes" id="UP001221366">
    <property type="component" value="Unassembled WGS sequence"/>
</dbReference>
<keyword evidence="3" id="KW-1185">Reference proteome</keyword>
<comment type="caution">
    <text evidence="2">The sequence shown here is derived from an EMBL/GenBank/DDBJ whole genome shotgun (WGS) entry which is preliminary data.</text>
</comment>
<organism evidence="2 3">
    <name type="scientific">Flagellimonas yonaguniensis</name>
    <dbReference type="NCBI Taxonomy" id="3031325"/>
    <lineage>
        <taxon>Bacteria</taxon>
        <taxon>Pseudomonadati</taxon>
        <taxon>Bacteroidota</taxon>
        <taxon>Flavobacteriia</taxon>
        <taxon>Flavobacteriales</taxon>
        <taxon>Flavobacteriaceae</taxon>
        <taxon>Flagellimonas</taxon>
    </lineage>
</organism>
<dbReference type="RefSeq" id="WP_275615225.1">
    <property type="nucleotide sequence ID" value="NZ_JARFVB010000003.1"/>
</dbReference>
<feature type="signal peptide" evidence="1">
    <location>
        <begin position="1"/>
        <end position="18"/>
    </location>
</feature>
<dbReference type="SUPFAM" id="SSF75169">
    <property type="entry name" value="DsrEFH-like"/>
    <property type="match status" value="1"/>
</dbReference>
<evidence type="ECO:0000313" key="3">
    <source>
        <dbReference type="Proteomes" id="UP001221366"/>
    </source>
</evidence>
<dbReference type="Pfam" id="PF02635">
    <property type="entry name" value="DsrE"/>
    <property type="match status" value="1"/>
</dbReference>